<sequence length="336" mass="34853">MTNRTPFAVTLGVCTAVSLAGNVGAATLLPHTLTLPTPAVIAAASVAPLLLPAAVHLVPRAAGLPKGARGVVVFAVIVASIAAFALSFASLMAVAQASGHPGLLGALLPLAVDVLAGAAAYALVVMPADAPATEQPVHQPEQADAPAYPATLTWLAPVHQPAGPRTVERSVEPVDQVDDRPVDQTPAPVVQPEPQVVHTPVDQTLDHPATRGDAVTEPRAVQSVDQVVEPVSHHPTAEVDRDQEPVNRRPLALVDQPVNRDVDHRAIAEQVAARTASDWTVDQLERVSRSTPGVGQRVLAEQLGVSPSTVNRMRKAIAQVAGDSDAEESEPEPALA</sequence>
<keyword evidence="5" id="KW-1185">Reference proteome</keyword>
<keyword evidence="3" id="KW-0732">Signal</keyword>
<keyword evidence="2" id="KW-0472">Membrane</keyword>
<protein>
    <submittedName>
        <fullName evidence="4">Uncharacterized protein</fullName>
    </submittedName>
</protein>
<evidence type="ECO:0000313" key="5">
    <source>
        <dbReference type="Proteomes" id="UP000676853"/>
    </source>
</evidence>
<feature type="transmembrane region" description="Helical" evidence="2">
    <location>
        <begin position="70"/>
        <end position="94"/>
    </location>
</feature>
<evidence type="ECO:0000313" key="4">
    <source>
        <dbReference type="EMBL" id="MBS4102936.1"/>
    </source>
</evidence>
<dbReference type="Proteomes" id="UP000676853">
    <property type="component" value="Unassembled WGS sequence"/>
</dbReference>
<feature type="chain" id="PRO_5047053914" evidence="3">
    <location>
        <begin position="26"/>
        <end position="336"/>
    </location>
</feature>
<dbReference type="RefSeq" id="WP_212554478.1">
    <property type="nucleotide sequence ID" value="NZ_JAGXOE010000045.1"/>
</dbReference>
<evidence type="ECO:0000256" key="1">
    <source>
        <dbReference type="SAM" id="MobiDB-lite"/>
    </source>
</evidence>
<comment type="caution">
    <text evidence="4">The sequence shown here is derived from an EMBL/GenBank/DDBJ whole genome shotgun (WGS) entry which is preliminary data.</text>
</comment>
<name>A0ABS5NF91_TSUPA</name>
<feature type="signal peptide" evidence="3">
    <location>
        <begin position="1"/>
        <end position="25"/>
    </location>
</feature>
<feature type="compositionally biased region" description="Basic and acidic residues" evidence="1">
    <location>
        <begin position="166"/>
        <end position="182"/>
    </location>
</feature>
<feature type="region of interest" description="Disordered" evidence="1">
    <location>
        <begin position="162"/>
        <end position="190"/>
    </location>
</feature>
<evidence type="ECO:0000256" key="3">
    <source>
        <dbReference type="SAM" id="SignalP"/>
    </source>
</evidence>
<accession>A0ABS5NF91</accession>
<keyword evidence="2" id="KW-1133">Transmembrane helix</keyword>
<reference evidence="4 5" key="1">
    <citation type="submission" date="2021-04" db="EMBL/GenBank/DDBJ databases">
        <title>Whole genome sequence analysis of a thiophenic sulfur metabolizing bacteria.</title>
        <authorList>
            <person name="Akhtar N."/>
            <person name="Akram J."/>
            <person name="Aslam A."/>
        </authorList>
    </citation>
    <scope>NUCLEOTIDE SEQUENCE [LARGE SCALE GENOMIC DNA]</scope>
    <source>
        <strain evidence="4 5">3OW</strain>
    </source>
</reference>
<keyword evidence="2" id="KW-0812">Transmembrane</keyword>
<organism evidence="4 5">
    <name type="scientific">Tsukamurella paurometabola</name>
    <name type="common">Corynebacterium paurometabolum</name>
    <dbReference type="NCBI Taxonomy" id="2061"/>
    <lineage>
        <taxon>Bacteria</taxon>
        <taxon>Bacillati</taxon>
        <taxon>Actinomycetota</taxon>
        <taxon>Actinomycetes</taxon>
        <taxon>Mycobacteriales</taxon>
        <taxon>Tsukamurellaceae</taxon>
        <taxon>Tsukamurella</taxon>
    </lineage>
</organism>
<feature type="transmembrane region" description="Helical" evidence="2">
    <location>
        <begin position="106"/>
        <end position="126"/>
    </location>
</feature>
<dbReference type="EMBL" id="JAGXOE010000045">
    <property type="protein sequence ID" value="MBS4102936.1"/>
    <property type="molecule type" value="Genomic_DNA"/>
</dbReference>
<gene>
    <name evidence="4" type="ORF">KFZ73_17025</name>
</gene>
<feature type="transmembrane region" description="Helical" evidence="2">
    <location>
        <begin position="35"/>
        <end position="58"/>
    </location>
</feature>
<proteinExistence type="predicted"/>
<evidence type="ECO:0000256" key="2">
    <source>
        <dbReference type="SAM" id="Phobius"/>
    </source>
</evidence>